<comment type="caution">
    <text evidence="1">The sequence shown here is derived from an EMBL/GenBank/DDBJ whole genome shotgun (WGS) entry which is preliminary data.</text>
</comment>
<dbReference type="EMBL" id="CM020620">
    <property type="protein sequence ID" value="KAK1870404.1"/>
    <property type="molecule type" value="Genomic_DNA"/>
</dbReference>
<protein>
    <submittedName>
        <fullName evidence="1">Uncharacterized protein</fullName>
    </submittedName>
</protein>
<name>A0ACC3CJP9_PYRYE</name>
<keyword evidence="2" id="KW-1185">Reference proteome</keyword>
<evidence type="ECO:0000313" key="1">
    <source>
        <dbReference type="EMBL" id="KAK1870404.1"/>
    </source>
</evidence>
<proteinExistence type="predicted"/>
<sequence length="210" mass="22895">MGGAACLPPRKTRCPIPSPFSGGGGPRRWLLDGTSTGGCFIRPTATTANGVGAAATAATATAAGLPTGRRLPSNCTTWRHRPAPFPTFPWRWWPPGRPSLGAAGPRSLPTRRRRRRRRQRRRRWGRRSQRRWAATRRRSGALPMACRRGTPGGGRERRPWSRTLTRSLRASSATARGAWHCPLGVVVVGAVVVVMATGWPTRRGRRAEGA</sequence>
<evidence type="ECO:0000313" key="2">
    <source>
        <dbReference type="Proteomes" id="UP000798662"/>
    </source>
</evidence>
<gene>
    <name evidence="1" type="ORF">I4F81_012864</name>
</gene>
<accession>A0ACC3CJP9</accession>
<organism evidence="1 2">
    <name type="scientific">Pyropia yezoensis</name>
    <name type="common">Susabi-nori</name>
    <name type="synonym">Porphyra yezoensis</name>
    <dbReference type="NCBI Taxonomy" id="2788"/>
    <lineage>
        <taxon>Eukaryota</taxon>
        <taxon>Rhodophyta</taxon>
        <taxon>Bangiophyceae</taxon>
        <taxon>Bangiales</taxon>
        <taxon>Bangiaceae</taxon>
        <taxon>Pyropia</taxon>
    </lineage>
</organism>
<reference evidence="1" key="1">
    <citation type="submission" date="2019-11" db="EMBL/GenBank/DDBJ databases">
        <title>Nori genome reveals adaptations in red seaweeds to the harsh intertidal environment.</title>
        <authorList>
            <person name="Wang D."/>
            <person name="Mao Y."/>
        </authorList>
    </citation>
    <scope>NUCLEOTIDE SEQUENCE</scope>
    <source>
        <tissue evidence="1">Gametophyte</tissue>
    </source>
</reference>
<dbReference type="Proteomes" id="UP000798662">
    <property type="component" value="Chromosome 3"/>
</dbReference>